<evidence type="ECO:0000256" key="2">
    <source>
        <dbReference type="ARBA" id="ARBA00022448"/>
    </source>
</evidence>
<protein>
    <submittedName>
        <fullName evidence="7">ABC transporter substrate-binding protein</fullName>
    </submittedName>
</protein>
<dbReference type="Pfam" id="PF13458">
    <property type="entry name" value="Peripla_BP_6"/>
    <property type="match status" value="1"/>
</dbReference>
<gene>
    <name evidence="7" type="ORF">HK439_10780</name>
</gene>
<dbReference type="GO" id="GO:0006865">
    <property type="term" value="P:amino acid transport"/>
    <property type="evidence" value="ECO:0007669"/>
    <property type="project" value="UniProtKB-KW"/>
</dbReference>
<evidence type="ECO:0000313" key="7">
    <source>
        <dbReference type="EMBL" id="MBD1546749.1"/>
    </source>
</evidence>
<dbReference type="PRINTS" id="PR00337">
    <property type="entry name" value="LEUILEVALBP"/>
</dbReference>
<dbReference type="InterPro" id="IPR051010">
    <property type="entry name" value="BCAA_transport"/>
</dbReference>
<proteinExistence type="inferred from homology"/>
<dbReference type="InterPro" id="IPR028081">
    <property type="entry name" value="Leu-bd"/>
</dbReference>
<dbReference type="PANTHER" id="PTHR30483:SF37">
    <property type="entry name" value="ABC TRANSPORTER SUBSTRATE-BINDING PROTEIN"/>
    <property type="match status" value="1"/>
</dbReference>
<evidence type="ECO:0000256" key="5">
    <source>
        <dbReference type="SAM" id="SignalP"/>
    </source>
</evidence>
<evidence type="ECO:0000313" key="8">
    <source>
        <dbReference type="Proteomes" id="UP000598467"/>
    </source>
</evidence>
<dbReference type="Gene3D" id="3.40.50.2300">
    <property type="match status" value="2"/>
</dbReference>
<reference evidence="7" key="1">
    <citation type="submission" date="2020-05" db="EMBL/GenBank/DDBJ databases">
        <title>Identification of trans-AT polyketide cluster in two marine bacteria, producers of a novel glutaramide-containing polyketide sesbanimide D and analogs.</title>
        <authorList>
            <person name="Kacar D."/>
            <person name="Rodriguez P."/>
            <person name="Canedo L."/>
            <person name="Gonzalez E."/>
            <person name="Galan B."/>
            <person name="De La Calle F."/>
            <person name="Garcia J.L."/>
        </authorList>
    </citation>
    <scope>NUCLEOTIDE SEQUENCE</scope>
    <source>
        <strain evidence="7">PHM038</strain>
    </source>
</reference>
<name>A0A926NWS8_9HYPH</name>
<keyword evidence="2" id="KW-0813">Transport</keyword>
<dbReference type="AlphaFoldDB" id="A0A926NWS8"/>
<feature type="domain" description="Leucine-binding protein" evidence="6">
    <location>
        <begin position="39"/>
        <end position="366"/>
    </location>
</feature>
<dbReference type="PANTHER" id="PTHR30483">
    <property type="entry name" value="LEUCINE-SPECIFIC-BINDING PROTEIN"/>
    <property type="match status" value="1"/>
</dbReference>
<dbReference type="CDD" id="cd06330">
    <property type="entry name" value="PBP1_As_SBP-like"/>
    <property type="match status" value="1"/>
</dbReference>
<evidence type="ECO:0000256" key="3">
    <source>
        <dbReference type="ARBA" id="ARBA00022729"/>
    </source>
</evidence>
<dbReference type="SUPFAM" id="SSF53822">
    <property type="entry name" value="Periplasmic binding protein-like I"/>
    <property type="match status" value="1"/>
</dbReference>
<accession>A0A926NWS8</accession>
<keyword evidence="3 5" id="KW-0732">Signal</keyword>
<dbReference type="EMBL" id="JABFCZ010000010">
    <property type="protein sequence ID" value="MBD1546749.1"/>
    <property type="molecule type" value="Genomic_DNA"/>
</dbReference>
<dbReference type="InterPro" id="IPR028082">
    <property type="entry name" value="Peripla_BP_I"/>
</dbReference>
<sequence length="400" mass="43127">MKHLKTLVAAATALLTVAGSAHAADPIKIGEINHYKRLAAFAEPYKKGIELALGEINGAGGVLGRPLEFIFRDDNGKPGDAVKIAEELMTRDGAVMLTGTILSNVGLAISSLAGEKGYIYLAAEPLADAIVWESGNAYTFRLRTSTYVQAAMLAEEAAKTDAIRYATIAPNYAYGTAAVAAFKENLKKLKPEVEFVTEQWPALFKIDAGAEVQAIEAAKPDAIYNVTFGTDLQKFVREGNTRGLFDGRKVYGLLTGEPEYLDPLGDEAPEGWFVTGYPWYGFTEGPSKAFVDAYIAAYPDETPKIGSLVGYMTVQSIAAALEKAGSTDTKALLAAFKDLKVDTPMGEITYRGLDHQSTMGAYVGTTAVKDGKGVMVDWEYKNPVPYMPSDEEIKKMRPAE</sequence>
<evidence type="ECO:0000256" key="4">
    <source>
        <dbReference type="ARBA" id="ARBA00022970"/>
    </source>
</evidence>
<comment type="caution">
    <text evidence="7">The sequence shown here is derived from an EMBL/GenBank/DDBJ whole genome shotgun (WGS) entry which is preliminary data.</text>
</comment>
<feature type="chain" id="PRO_5036689079" evidence="5">
    <location>
        <begin position="24"/>
        <end position="400"/>
    </location>
</feature>
<organism evidence="7 8">
    <name type="scientific">Roseibium aggregatum</name>
    <dbReference type="NCBI Taxonomy" id="187304"/>
    <lineage>
        <taxon>Bacteria</taxon>
        <taxon>Pseudomonadati</taxon>
        <taxon>Pseudomonadota</taxon>
        <taxon>Alphaproteobacteria</taxon>
        <taxon>Hyphomicrobiales</taxon>
        <taxon>Stappiaceae</taxon>
        <taxon>Roseibium</taxon>
    </lineage>
</organism>
<evidence type="ECO:0000259" key="6">
    <source>
        <dbReference type="Pfam" id="PF13458"/>
    </source>
</evidence>
<dbReference type="InterPro" id="IPR000709">
    <property type="entry name" value="Leu_Ile_Val-bd"/>
</dbReference>
<comment type="similarity">
    <text evidence="1">Belongs to the leucine-binding protein family.</text>
</comment>
<feature type="signal peptide" evidence="5">
    <location>
        <begin position="1"/>
        <end position="23"/>
    </location>
</feature>
<keyword evidence="4" id="KW-0029">Amino-acid transport</keyword>
<dbReference type="Proteomes" id="UP000598467">
    <property type="component" value="Unassembled WGS sequence"/>
</dbReference>
<evidence type="ECO:0000256" key="1">
    <source>
        <dbReference type="ARBA" id="ARBA00010062"/>
    </source>
</evidence>
<dbReference type="RefSeq" id="WP_190291419.1">
    <property type="nucleotide sequence ID" value="NZ_JABFCZ010000010.1"/>
</dbReference>